<evidence type="ECO:0000259" key="1">
    <source>
        <dbReference type="PROSITE" id="PS51186"/>
    </source>
</evidence>
<dbReference type="PANTHER" id="PTHR43441:SF11">
    <property type="entry name" value="RIBOSOMAL-PROTEIN-SERINE ACETYLTRANSFERASE"/>
    <property type="match status" value="1"/>
</dbReference>
<reference evidence="2" key="1">
    <citation type="journal article" date="2014" name="Int. J. Syst. Evol. Microbiol.">
        <title>Complete genome sequence of Corynebacterium casei LMG S-19264T (=DSM 44701T), isolated from a smear-ripened cheese.</title>
        <authorList>
            <consortium name="US DOE Joint Genome Institute (JGI-PGF)"/>
            <person name="Walter F."/>
            <person name="Albersmeier A."/>
            <person name="Kalinowski J."/>
            <person name="Ruckert C."/>
        </authorList>
    </citation>
    <scope>NUCLEOTIDE SEQUENCE</scope>
    <source>
        <strain evidence="2">KCTC 12343</strain>
    </source>
</reference>
<evidence type="ECO:0000313" key="2">
    <source>
        <dbReference type="EMBL" id="GGY55381.1"/>
    </source>
</evidence>
<dbReference type="InterPro" id="IPR016181">
    <property type="entry name" value="Acyl_CoA_acyltransferase"/>
</dbReference>
<dbReference type="PANTHER" id="PTHR43441">
    <property type="entry name" value="RIBOSOMAL-PROTEIN-SERINE ACETYLTRANSFERASE"/>
    <property type="match status" value="1"/>
</dbReference>
<evidence type="ECO:0000313" key="3">
    <source>
        <dbReference type="EMBL" id="QBH99992.1"/>
    </source>
</evidence>
<keyword evidence="4" id="KW-1185">Reference proteome</keyword>
<evidence type="ECO:0000313" key="5">
    <source>
        <dbReference type="Proteomes" id="UP000628442"/>
    </source>
</evidence>
<protein>
    <submittedName>
        <fullName evidence="2">N-acetyltransferase</fullName>
    </submittedName>
</protein>
<name>A0A411WT97_9BURK</name>
<dbReference type="EMBL" id="BMWV01000010">
    <property type="protein sequence ID" value="GGY55381.1"/>
    <property type="molecule type" value="Genomic_DNA"/>
</dbReference>
<dbReference type="GO" id="GO:0008999">
    <property type="term" value="F:protein-N-terminal-alanine acetyltransferase activity"/>
    <property type="evidence" value="ECO:0007669"/>
    <property type="project" value="TreeGrafter"/>
</dbReference>
<dbReference type="InterPro" id="IPR051908">
    <property type="entry name" value="Ribosomal_N-acetyltransferase"/>
</dbReference>
<reference evidence="2" key="3">
    <citation type="submission" date="2022-12" db="EMBL/GenBank/DDBJ databases">
        <authorList>
            <person name="Sun Q."/>
            <person name="Kim S."/>
        </authorList>
    </citation>
    <scope>NUCLEOTIDE SEQUENCE</scope>
    <source>
        <strain evidence="2">KCTC 12343</strain>
    </source>
</reference>
<dbReference type="RefSeq" id="WP_131144140.1">
    <property type="nucleotide sequence ID" value="NZ_BMWV01000010.1"/>
</dbReference>
<dbReference type="InterPro" id="IPR000182">
    <property type="entry name" value="GNAT_dom"/>
</dbReference>
<dbReference type="PROSITE" id="PS51186">
    <property type="entry name" value="GNAT"/>
    <property type="match status" value="1"/>
</dbReference>
<sequence>MDYHITLTTPRLTLRPPRPGDEDDLMAIHGDPEVMRYFSERAWTDPARPAQQIASDAAAFAAREHFRFAIVLNETGRQIGNCGLVRPHWPNRRCEVGYALGRAHWGKGYINEALRALLEFAFVELDMHRLEADVDPRNTGSTGALERLGFQREGLLRERWIVGGEVCDSLLYGLLRREWEANARQDR</sequence>
<evidence type="ECO:0000313" key="4">
    <source>
        <dbReference type="Proteomes" id="UP000292307"/>
    </source>
</evidence>
<dbReference type="SUPFAM" id="SSF55729">
    <property type="entry name" value="Acyl-CoA N-acyltransferases (Nat)"/>
    <property type="match status" value="1"/>
</dbReference>
<dbReference type="OrthoDB" id="9801656at2"/>
<dbReference type="AlphaFoldDB" id="A0A411WT97"/>
<proteinExistence type="predicted"/>
<accession>A0A411WT97</accession>
<dbReference type="Gene3D" id="3.40.630.30">
    <property type="match status" value="1"/>
</dbReference>
<dbReference type="Proteomes" id="UP000292307">
    <property type="component" value="Chromosome"/>
</dbReference>
<dbReference type="Proteomes" id="UP000628442">
    <property type="component" value="Unassembled WGS sequence"/>
</dbReference>
<dbReference type="EMBL" id="CP036401">
    <property type="protein sequence ID" value="QBH99992.1"/>
    <property type="molecule type" value="Genomic_DNA"/>
</dbReference>
<dbReference type="GO" id="GO:1990189">
    <property type="term" value="F:protein N-terminal-serine acetyltransferase activity"/>
    <property type="evidence" value="ECO:0007669"/>
    <property type="project" value="TreeGrafter"/>
</dbReference>
<dbReference type="GO" id="GO:0005737">
    <property type="term" value="C:cytoplasm"/>
    <property type="evidence" value="ECO:0007669"/>
    <property type="project" value="TreeGrafter"/>
</dbReference>
<organism evidence="2 5">
    <name type="scientific">Pseudoduganella albidiflava</name>
    <dbReference type="NCBI Taxonomy" id="321983"/>
    <lineage>
        <taxon>Bacteria</taxon>
        <taxon>Pseudomonadati</taxon>
        <taxon>Pseudomonadota</taxon>
        <taxon>Betaproteobacteria</taxon>
        <taxon>Burkholderiales</taxon>
        <taxon>Oxalobacteraceae</taxon>
        <taxon>Telluria group</taxon>
        <taxon>Pseudoduganella</taxon>
    </lineage>
</organism>
<gene>
    <name evidence="3" type="ORF">EYF70_03375</name>
    <name evidence="2" type="ORF">GCM10007387_42410</name>
</gene>
<reference evidence="3 4" key="2">
    <citation type="submission" date="2019-02" db="EMBL/GenBank/DDBJ databases">
        <title>Draft Genome Sequences of Six Type Strains of the Genus Massilia.</title>
        <authorList>
            <person name="Miess H."/>
            <person name="Frediansyhah A."/>
            <person name="Gross H."/>
        </authorList>
    </citation>
    <scope>NUCLEOTIDE SEQUENCE [LARGE SCALE GENOMIC DNA]</scope>
    <source>
        <strain evidence="3 4">DSM 17472</strain>
    </source>
</reference>
<feature type="domain" description="N-acetyltransferase" evidence="1">
    <location>
        <begin position="12"/>
        <end position="177"/>
    </location>
</feature>
<dbReference type="Pfam" id="PF13302">
    <property type="entry name" value="Acetyltransf_3"/>
    <property type="match status" value="1"/>
</dbReference>